<gene>
    <name evidence="2" type="ORF">DXA38_07695</name>
</gene>
<dbReference type="InterPro" id="IPR003148">
    <property type="entry name" value="RCK_N"/>
</dbReference>
<dbReference type="Proteomes" id="UP000260025">
    <property type="component" value="Unassembled WGS sequence"/>
</dbReference>
<evidence type="ECO:0000259" key="1">
    <source>
        <dbReference type="Pfam" id="PF02254"/>
    </source>
</evidence>
<evidence type="ECO:0000313" key="2">
    <source>
        <dbReference type="EMBL" id="RGC16555.1"/>
    </source>
</evidence>
<dbReference type="Pfam" id="PF02254">
    <property type="entry name" value="TrkA_N"/>
    <property type="match status" value="1"/>
</dbReference>
<dbReference type="RefSeq" id="WP_117442665.1">
    <property type="nucleotide sequence ID" value="NZ_JAJFEN010000006.1"/>
</dbReference>
<dbReference type="GO" id="GO:0006813">
    <property type="term" value="P:potassium ion transport"/>
    <property type="evidence" value="ECO:0007669"/>
    <property type="project" value="InterPro"/>
</dbReference>
<accession>A0A3E2VZL9</accession>
<dbReference type="InterPro" id="IPR036291">
    <property type="entry name" value="NAD(P)-bd_dom_sf"/>
</dbReference>
<dbReference type="SUPFAM" id="SSF51735">
    <property type="entry name" value="NAD(P)-binding Rossmann-fold domains"/>
    <property type="match status" value="1"/>
</dbReference>
<sequence length="97" mass="10474">MFIRNHFRNQKVLVAGFGRFGACLAALSKAGYAVVVIDKLKSAFQHLSDSLQGFVIERSAANVHVLDSCQAGNLSCTACGSKAGKDIRSCVRRRKTT</sequence>
<proteinExistence type="predicted"/>
<dbReference type="AlphaFoldDB" id="A0A3E2VZL9"/>
<comment type="caution">
    <text evidence="2">The sequence shown here is derived from an EMBL/GenBank/DDBJ whole genome shotgun (WGS) entry which is preliminary data.</text>
</comment>
<dbReference type="Gene3D" id="3.40.50.720">
    <property type="entry name" value="NAD(P)-binding Rossmann-like Domain"/>
    <property type="match status" value="1"/>
</dbReference>
<dbReference type="EMBL" id="QVEV01000008">
    <property type="protein sequence ID" value="RGC16555.1"/>
    <property type="molecule type" value="Genomic_DNA"/>
</dbReference>
<reference evidence="2 3" key="1">
    <citation type="submission" date="2018-08" db="EMBL/GenBank/DDBJ databases">
        <title>A genome reference for cultivated species of the human gut microbiota.</title>
        <authorList>
            <person name="Zou Y."/>
            <person name="Xue W."/>
            <person name="Luo G."/>
        </authorList>
    </citation>
    <scope>NUCLEOTIDE SEQUENCE [LARGE SCALE GENOMIC DNA]</scope>
    <source>
        <strain evidence="2 3">OF01-2LB</strain>
    </source>
</reference>
<organism evidence="2 3">
    <name type="scientific">Clostridium innocuum</name>
    <dbReference type="NCBI Taxonomy" id="1522"/>
    <lineage>
        <taxon>Bacteria</taxon>
        <taxon>Bacillati</taxon>
        <taxon>Bacillota</taxon>
        <taxon>Clostridia</taxon>
        <taxon>Eubacteriales</taxon>
        <taxon>Clostridiaceae</taxon>
        <taxon>Clostridium</taxon>
    </lineage>
</organism>
<feature type="domain" description="RCK N-terminal" evidence="1">
    <location>
        <begin position="12"/>
        <end position="77"/>
    </location>
</feature>
<dbReference type="OrthoDB" id="9775180at2"/>
<evidence type="ECO:0000313" key="3">
    <source>
        <dbReference type="Proteomes" id="UP000260025"/>
    </source>
</evidence>
<name>A0A3E2VZL9_CLOIN</name>
<protein>
    <recommendedName>
        <fullName evidence="1">RCK N-terminal domain-containing protein</fullName>
    </recommendedName>
</protein>